<reference evidence="1" key="1">
    <citation type="submission" date="2024-05" db="EMBL/GenBank/DDBJ databases">
        <title>Isolation and characterization of Sporomusa carbonis sp. nov., a carboxydotrophic hydrogenogen in the genus of Sporomusa isolated from a charcoal burning pile.</title>
        <authorList>
            <person name="Boeer T."/>
            <person name="Rosenbaum F."/>
            <person name="Eysell L."/>
            <person name="Mueller V."/>
            <person name="Daniel R."/>
            <person name="Poehlein A."/>
        </authorList>
    </citation>
    <scope>NUCLEOTIDE SEQUENCE [LARGE SCALE GENOMIC DNA]</scope>
    <source>
        <strain evidence="1">DSM 10669</strain>
    </source>
</reference>
<sequence length="363" mass="40150">MVPLNTVDTTRIPYDTAIELSVAVSRMQWPKPAMNSAPKVIILVPAEQFPYAFAAASLVHDPIMGNLLFTPLDELAALTREEIERLDPPGTDSAPPIIAIGPFEAKVIREIESMGYDVLHIMGKSIFTSAVKVAKLREQIPPESPDGPVSLFVVSADSPYESVLATYYSTHSGVPILFTHKDRLPRSTASALQDMAEKNVYIIGGRQSVSDSVSREISTIVEPPVRRIAGADPFETSVEFSQYHDPVTNLGWNRNHKGLGDAFTFANLNRWDLIVAASSFAHQGKHTPLLLIKDDLTPPVILNYLQYLKPPLRMPPMPPFMHGFILGTRRIINHTTQANIEEALKIDEHSTNHAIHSDISHEE</sequence>
<dbReference type="PANTHER" id="PTHR30032:SF1">
    <property type="entry name" value="N-ACETYLMURAMOYL-L-ALANINE AMIDASE LYTC"/>
    <property type="match status" value="1"/>
</dbReference>
<dbReference type="PANTHER" id="PTHR30032">
    <property type="entry name" value="N-ACETYLMURAMOYL-L-ALANINE AMIDASE-RELATED"/>
    <property type="match status" value="1"/>
</dbReference>
<accession>A0ABZ3IN59</accession>
<protein>
    <recommendedName>
        <fullName evidence="3">N-acetylmuramoyl-L-alanine amidase LytC</fullName>
    </recommendedName>
</protein>
<evidence type="ECO:0000313" key="2">
    <source>
        <dbReference type="Proteomes" id="UP000216752"/>
    </source>
</evidence>
<dbReference type="Pfam" id="PF04122">
    <property type="entry name" value="CW_binding_2"/>
    <property type="match status" value="1"/>
</dbReference>
<gene>
    <name evidence="1" type="ORF">SPSIL_033380</name>
</gene>
<dbReference type="Proteomes" id="UP000216752">
    <property type="component" value="Chromosome"/>
</dbReference>
<dbReference type="RefSeq" id="WP_094606591.1">
    <property type="nucleotide sequence ID" value="NZ_CP155573.1"/>
</dbReference>
<proteinExistence type="predicted"/>
<dbReference type="EMBL" id="CP155573">
    <property type="protein sequence ID" value="XFO67149.1"/>
    <property type="molecule type" value="Genomic_DNA"/>
</dbReference>
<dbReference type="InterPro" id="IPR051922">
    <property type="entry name" value="Bact_Sporulation_Assoc"/>
</dbReference>
<evidence type="ECO:0000313" key="1">
    <source>
        <dbReference type="EMBL" id="XFO67149.1"/>
    </source>
</evidence>
<organism evidence="1 2">
    <name type="scientific">Sporomusa silvacetica DSM 10669</name>
    <dbReference type="NCBI Taxonomy" id="1123289"/>
    <lineage>
        <taxon>Bacteria</taxon>
        <taxon>Bacillati</taxon>
        <taxon>Bacillota</taxon>
        <taxon>Negativicutes</taxon>
        <taxon>Selenomonadales</taxon>
        <taxon>Sporomusaceae</taxon>
        <taxon>Sporomusa</taxon>
    </lineage>
</organism>
<name>A0ABZ3IN59_9FIRM</name>
<dbReference type="Gene3D" id="3.40.50.12090">
    <property type="match status" value="1"/>
</dbReference>
<evidence type="ECO:0008006" key="3">
    <source>
        <dbReference type="Google" id="ProtNLM"/>
    </source>
</evidence>
<dbReference type="InterPro" id="IPR007253">
    <property type="entry name" value="Cell_wall-bd_2"/>
</dbReference>
<keyword evidence="2" id="KW-1185">Reference proteome</keyword>